<dbReference type="InterPro" id="IPR022398">
    <property type="entry name" value="Peptidase_S8_His-AS"/>
</dbReference>
<feature type="transmembrane region" description="Helical" evidence="16">
    <location>
        <begin position="751"/>
        <end position="771"/>
    </location>
</feature>
<dbReference type="CDD" id="cd04059">
    <property type="entry name" value="Peptidases_S8_Protein_convertases_Kexins_Furin-like"/>
    <property type="match status" value="1"/>
</dbReference>
<dbReference type="FunFam" id="2.60.120.260:FF:000026">
    <property type="entry name" value="proprotein convertase subtilisin/kexin type 7"/>
    <property type="match status" value="1"/>
</dbReference>
<dbReference type="SUPFAM" id="SSF49785">
    <property type="entry name" value="Galactose-binding domain-like"/>
    <property type="match status" value="1"/>
</dbReference>
<dbReference type="STRING" id="1314781.A0A165KD63"/>
<feature type="compositionally biased region" description="Basic and acidic residues" evidence="15">
    <location>
        <begin position="870"/>
        <end position="880"/>
    </location>
</feature>
<dbReference type="OrthoDB" id="300641at2759"/>
<evidence type="ECO:0000256" key="12">
    <source>
        <dbReference type="ARBA" id="ARBA00023180"/>
    </source>
</evidence>
<evidence type="ECO:0000256" key="7">
    <source>
        <dbReference type="ARBA" id="ARBA00022825"/>
    </source>
</evidence>
<feature type="active site" description="Charge relay system" evidence="13 14">
    <location>
        <position position="423"/>
    </location>
</feature>
<dbReference type="SUPFAM" id="SSF52743">
    <property type="entry name" value="Subtilisin-like"/>
    <property type="match status" value="1"/>
</dbReference>
<keyword evidence="11" id="KW-0865">Zymogen</keyword>
<comment type="similarity">
    <text evidence="2">Belongs to the peptidase S8 family. Furin subfamily.</text>
</comment>
<gene>
    <name evidence="19" type="ORF">EXIGLDRAFT_609504</name>
</gene>
<dbReference type="Pfam" id="PF01483">
    <property type="entry name" value="P_proprotein"/>
    <property type="match status" value="1"/>
</dbReference>
<keyword evidence="5 17" id="KW-0732">Signal</keyword>
<dbReference type="InterPro" id="IPR000209">
    <property type="entry name" value="Peptidase_S8/S53_dom"/>
</dbReference>
<proteinExistence type="inferred from homology"/>
<dbReference type="InterPro" id="IPR008979">
    <property type="entry name" value="Galactose-bd-like_sf"/>
</dbReference>
<feature type="chain" id="PRO_5007860830" description="P/Homo B domain-containing protein" evidence="17">
    <location>
        <begin position="24"/>
        <end position="908"/>
    </location>
</feature>
<protein>
    <recommendedName>
        <fullName evidence="18">P/Homo B domain-containing protein</fullName>
    </recommendedName>
</protein>
<dbReference type="PROSITE" id="PS51829">
    <property type="entry name" value="P_HOMO_B"/>
    <property type="match status" value="1"/>
</dbReference>
<evidence type="ECO:0000313" key="20">
    <source>
        <dbReference type="Proteomes" id="UP000077266"/>
    </source>
</evidence>
<dbReference type="EMBL" id="KV425946">
    <property type="protein sequence ID" value="KZV96157.1"/>
    <property type="molecule type" value="Genomic_DNA"/>
</dbReference>
<dbReference type="PROSITE" id="PS00137">
    <property type="entry name" value="SUBTILASE_HIS"/>
    <property type="match status" value="1"/>
</dbReference>
<feature type="active site" description="Charge relay system" evidence="13 14">
    <location>
        <position position="212"/>
    </location>
</feature>
<dbReference type="PROSITE" id="PS00136">
    <property type="entry name" value="SUBTILASE_ASP"/>
    <property type="match status" value="1"/>
</dbReference>
<dbReference type="AlphaFoldDB" id="A0A165KD63"/>
<feature type="signal peptide" evidence="17">
    <location>
        <begin position="1"/>
        <end position="23"/>
    </location>
</feature>
<evidence type="ECO:0000256" key="6">
    <source>
        <dbReference type="ARBA" id="ARBA00022801"/>
    </source>
</evidence>
<dbReference type="FunFam" id="3.40.50.200:FF:000005">
    <property type="entry name" value="Proprotein convertase subtilisin/kexin type 7"/>
    <property type="match status" value="1"/>
</dbReference>
<feature type="compositionally biased region" description="Basic and acidic residues" evidence="15">
    <location>
        <begin position="687"/>
        <end position="703"/>
    </location>
</feature>
<evidence type="ECO:0000256" key="14">
    <source>
        <dbReference type="PROSITE-ProRule" id="PRU01240"/>
    </source>
</evidence>
<dbReference type="InterPro" id="IPR023828">
    <property type="entry name" value="Peptidase_S8_Ser-AS"/>
</dbReference>
<dbReference type="InParanoid" id="A0A165KD63"/>
<dbReference type="PROSITE" id="PS51892">
    <property type="entry name" value="SUBTILASE"/>
    <property type="match status" value="1"/>
</dbReference>
<dbReference type="GO" id="GO:0016485">
    <property type="term" value="P:protein processing"/>
    <property type="evidence" value="ECO:0007669"/>
    <property type="project" value="TreeGrafter"/>
</dbReference>
<keyword evidence="3 14" id="KW-0645">Protease</keyword>
<dbReference type="Gene3D" id="2.60.120.260">
    <property type="entry name" value="Galactose-binding domain-like"/>
    <property type="match status" value="1"/>
</dbReference>
<dbReference type="PROSITE" id="PS00138">
    <property type="entry name" value="SUBTILASE_SER"/>
    <property type="match status" value="1"/>
</dbReference>
<feature type="active site" description="Charge relay system" evidence="13 14">
    <location>
        <position position="251"/>
    </location>
</feature>
<dbReference type="PANTHER" id="PTHR42884">
    <property type="entry name" value="PROPROTEIN CONVERTASE SUBTILISIN/KEXIN-RELATED"/>
    <property type="match status" value="1"/>
</dbReference>
<dbReference type="GO" id="GO:0000139">
    <property type="term" value="C:Golgi membrane"/>
    <property type="evidence" value="ECO:0007669"/>
    <property type="project" value="TreeGrafter"/>
</dbReference>
<sequence>MLLPRKSLGLFALAPLLVAGVQPVRRDYASLDYYVLEHDPSSAVPVEEVASTLGLEVVEPAGELRDHWLLSIPKSQSTKRDGGDHVLDTLHRLRSMASAPTSSHDARSLHDSHKARRVASSVRYVEKQHLRKRTKRDDSDLIRAPPPIPQPDDGSGSNPAAAAVAKKFGIKDPIFGDQWHLVNDAFPKNMMNVTPVWEAGVTGKGVIAAMVDDGLDFNSDDLAANFRFPSGSYDFNDHVPLPKPVLWDDHHGTRCAGEIAAVKNTVCGVGVAYGAKIAGLRILSGPISDIDEAAALNYGYQNTSIYSCSWGPPDDGKSMDGPSYLILKSMVNGVQNGRGGKGSIFVFASGNGAGSGDQCNFDGYTNSIFSVTVSAIDYKNLHPYYSEMCAANMIVTYSSGSGRHIHTTDVGKNQCSTSHGGTSAAAPIASGVFALALEARPDLSWRDIQHLCVRTAVQVNPEDPDWEKTAAGRPYSYKYGYGKLDAGLYVEAARSWNIVKPQAWLEIPIMELAGADMGPDGKMTGGEAIVAGGVKHTTVITEKMMKDANLETLEHITVKVWITHGRRGDVQVELVSPHGVKSVLAGARKYDEDKDGFVGWQFMTLKHWDEPAPGTWTLRVSDQSSAEFTGRFLGWSMTLWGASIDPAIAKPWVLKNPHAKPEDASASVTATHTTTSIFSTKTKQHPKPTDHLPDDHGHAEGEAHNPAFPQEADVKVTTSPAASSTPSGSSTPTPDEGYFSHMSDLLKSQTWLFMTLGGIGLFGFGAAIFFWRRRSRQMRARAEYNRVADDEDIVMRGVGASRASRGRRGGGTKELYDAFGEVSDEDDDADENARLAPGARQQPLGFHDGFLEDDDPASATAVKGAYRDNPLPHERQKPEHSATPPREGAQSPSSGSGDGSWEHASDAR</sequence>
<keyword evidence="10 16" id="KW-0472">Membrane</keyword>
<accession>A0A165KD63</accession>
<dbReference type="GO" id="GO:0005802">
    <property type="term" value="C:trans-Golgi network"/>
    <property type="evidence" value="ECO:0007669"/>
    <property type="project" value="TreeGrafter"/>
</dbReference>
<evidence type="ECO:0000256" key="4">
    <source>
        <dbReference type="ARBA" id="ARBA00022692"/>
    </source>
</evidence>
<keyword evidence="7 14" id="KW-0720">Serine protease</keyword>
<dbReference type="InterPro" id="IPR002884">
    <property type="entry name" value="P_dom"/>
</dbReference>
<evidence type="ECO:0000259" key="18">
    <source>
        <dbReference type="PROSITE" id="PS51829"/>
    </source>
</evidence>
<evidence type="ECO:0000256" key="10">
    <source>
        <dbReference type="ARBA" id="ARBA00023136"/>
    </source>
</evidence>
<organism evidence="19 20">
    <name type="scientific">Exidia glandulosa HHB12029</name>
    <dbReference type="NCBI Taxonomy" id="1314781"/>
    <lineage>
        <taxon>Eukaryota</taxon>
        <taxon>Fungi</taxon>
        <taxon>Dikarya</taxon>
        <taxon>Basidiomycota</taxon>
        <taxon>Agaricomycotina</taxon>
        <taxon>Agaricomycetes</taxon>
        <taxon>Auriculariales</taxon>
        <taxon>Exidiaceae</taxon>
        <taxon>Exidia</taxon>
    </lineage>
</organism>
<name>A0A165KD63_EXIGL</name>
<reference evidence="19 20" key="1">
    <citation type="journal article" date="2016" name="Mol. Biol. Evol.">
        <title>Comparative Genomics of Early-Diverging Mushroom-Forming Fungi Provides Insights into the Origins of Lignocellulose Decay Capabilities.</title>
        <authorList>
            <person name="Nagy L.G."/>
            <person name="Riley R."/>
            <person name="Tritt A."/>
            <person name="Adam C."/>
            <person name="Daum C."/>
            <person name="Floudas D."/>
            <person name="Sun H."/>
            <person name="Yadav J.S."/>
            <person name="Pangilinan J."/>
            <person name="Larsson K.H."/>
            <person name="Matsuura K."/>
            <person name="Barry K."/>
            <person name="Labutti K."/>
            <person name="Kuo R."/>
            <person name="Ohm R.A."/>
            <person name="Bhattacharya S.S."/>
            <person name="Shirouzu T."/>
            <person name="Yoshinaga Y."/>
            <person name="Martin F.M."/>
            <person name="Grigoriev I.V."/>
            <person name="Hibbett D.S."/>
        </authorList>
    </citation>
    <scope>NUCLEOTIDE SEQUENCE [LARGE SCALE GENOMIC DNA]</scope>
    <source>
        <strain evidence="19 20">HHB12029</strain>
    </source>
</reference>
<dbReference type="InterPro" id="IPR036852">
    <property type="entry name" value="Peptidase_S8/S53_dom_sf"/>
</dbReference>
<keyword evidence="4 16" id="KW-0812">Transmembrane</keyword>
<evidence type="ECO:0000256" key="9">
    <source>
        <dbReference type="ARBA" id="ARBA00022989"/>
    </source>
</evidence>
<feature type="region of interest" description="Disordered" evidence="15">
    <location>
        <begin position="96"/>
        <end position="161"/>
    </location>
</feature>
<dbReference type="InterPro" id="IPR023827">
    <property type="entry name" value="Peptidase_S8_Asp-AS"/>
</dbReference>
<feature type="region of interest" description="Disordered" evidence="15">
    <location>
        <begin position="677"/>
        <end position="736"/>
    </location>
</feature>
<keyword evidence="9 16" id="KW-1133">Transmembrane helix</keyword>
<feature type="compositionally biased region" description="Low complexity" evidence="15">
    <location>
        <begin position="717"/>
        <end position="734"/>
    </location>
</feature>
<evidence type="ECO:0000256" key="1">
    <source>
        <dbReference type="ARBA" id="ARBA00004370"/>
    </source>
</evidence>
<comment type="subcellular location">
    <subcellularLocation>
        <location evidence="1">Membrane</location>
    </subcellularLocation>
</comment>
<keyword evidence="12" id="KW-0325">Glycoprotein</keyword>
<feature type="domain" description="P/Homo B" evidence="18">
    <location>
        <begin position="499"/>
        <end position="645"/>
    </location>
</feature>
<dbReference type="InterPro" id="IPR015500">
    <property type="entry name" value="Peptidase_S8_subtilisin-rel"/>
</dbReference>
<keyword evidence="6 14" id="KW-0378">Hydrolase</keyword>
<dbReference type="PRINTS" id="PR00723">
    <property type="entry name" value="SUBTILISIN"/>
</dbReference>
<evidence type="ECO:0000256" key="13">
    <source>
        <dbReference type="PIRSR" id="PIRSR615500-1"/>
    </source>
</evidence>
<evidence type="ECO:0000313" key="19">
    <source>
        <dbReference type="EMBL" id="KZV96157.1"/>
    </source>
</evidence>
<evidence type="ECO:0000256" key="17">
    <source>
        <dbReference type="SAM" id="SignalP"/>
    </source>
</evidence>
<evidence type="ECO:0000256" key="16">
    <source>
        <dbReference type="SAM" id="Phobius"/>
    </source>
</evidence>
<evidence type="ECO:0000256" key="3">
    <source>
        <dbReference type="ARBA" id="ARBA00022670"/>
    </source>
</evidence>
<evidence type="ECO:0000256" key="11">
    <source>
        <dbReference type="ARBA" id="ARBA00023145"/>
    </source>
</evidence>
<dbReference type="FunCoup" id="A0A165KD63">
    <property type="interactions" value="51"/>
</dbReference>
<dbReference type="GO" id="GO:0004252">
    <property type="term" value="F:serine-type endopeptidase activity"/>
    <property type="evidence" value="ECO:0007669"/>
    <property type="project" value="UniProtKB-UniRule"/>
</dbReference>
<evidence type="ECO:0000256" key="5">
    <source>
        <dbReference type="ARBA" id="ARBA00022729"/>
    </source>
</evidence>
<dbReference type="Pfam" id="PF00082">
    <property type="entry name" value="Peptidase_S8"/>
    <property type="match status" value="1"/>
</dbReference>
<dbReference type="GO" id="GO:0007323">
    <property type="term" value="P:peptide pheromone maturation"/>
    <property type="evidence" value="ECO:0007669"/>
    <property type="project" value="UniProtKB-ARBA"/>
</dbReference>
<evidence type="ECO:0000256" key="2">
    <source>
        <dbReference type="ARBA" id="ARBA00005325"/>
    </source>
</evidence>
<dbReference type="PANTHER" id="PTHR42884:SF14">
    <property type="entry name" value="NEUROENDOCRINE CONVERTASE 1"/>
    <property type="match status" value="1"/>
</dbReference>
<dbReference type="InterPro" id="IPR034182">
    <property type="entry name" value="Kexin/furin"/>
</dbReference>
<keyword evidence="20" id="KW-1185">Reference proteome</keyword>
<feature type="region of interest" description="Disordered" evidence="15">
    <location>
        <begin position="837"/>
        <end position="908"/>
    </location>
</feature>
<keyword evidence="8" id="KW-0106">Calcium</keyword>
<dbReference type="Gene3D" id="3.40.50.200">
    <property type="entry name" value="Peptidase S8/S53 domain"/>
    <property type="match status" value="1"/>
</dbReference>
<dbReference type="Proteomes" id="UP000077266">
    <property type="component" value="Unassembled WGS sequence"/>
</dbReference>
<evidence type="ECO:0000256" key="15">
    <source>
        <dbReference type="SAM" id="MobiDB-lite"/>
    </source>
</evidence>
<evidence type="ECO:0000256" key="8">
    <source>
        <dbReference type="ARBA" id="ARBA00022837"/>
    </source>
</evidence>